<evidence type="ECO:0000313" key="3">
    <source>
        <dbReference type="Proteomes" id="UP000054549"/>
    </source>
</evidence>
<proteinExistence type="predicted"/>
<reference evidence="2 3" key="1">
    <citation type="submission" date="2014-04" db="EMBL/GenBank/DDBJ databases">
        <title>Evolutionary Origins and Diversification of the Mycorrhizal Mutualists.</title>
        <authorList>
            <consortium name="DOE Joint Genome Institute"/>
            <consortium name="Mycorrhizal Genomics Consortium"/>
            <person name="Kohler A."/>
            <person name="Kuo A."/>
            <person name="Nagy L.G."/>
            <person name="Floudas D."/>
            <person name="Copeland A."/>
            <person name="Barry K.W."/>
            <person name="Cichocki N."/>
            <person name="Veneault-Fourrey C."/>
            <person name="LaButti K."/>
            <person name="Lindquist E.A."/>
            <person name="Lipzen A."/>
            <person name="Lundell T."/>
            <person name="Morin E."/>
            <person name="Murat C."/>
            <person name="Riley R."/>
            <person name="Ohm R."/>
            <person name="Sun H."/>
            <person name="Tunlid A."/>
            <person name="Henrissat B."/>
            <person name="Grigoriev I.V."/>
            <person name="Hibbett D.S."/>
            <person name="Martin F."/>
        </authorList>
    </citation>
    <scope>NUCLEOTIDE SEQUENCE [LARGE SCALE GENOMIC DNA]</scope>
    <source>
        <strain evidence="2 3">Koide BX008</strain>
    </source>
</reference>
<dbReference type="EMBL" id="KN818371">
    <property type="protein sequence ID" value="KIL57404.1"/>
    <property type="molecule type" value="Genomic_DNA"/>
</dbReference>
<organism evidence="2 3">
    <name type="scientific">Amanita muscaria (strain Koide BX008)</name>
    <dbReference type="NCBI Taxonomy" id="946122"/>
    <lineage>
        <taxon>Eukaryota</taxon>
        <taxon>Fungi</taxon>
        <taxon>Dikarya</taxon>
        <taxon>Basidiomycota</taxon>
        <taxon>Agaricomycotina</taxon>
        <taxon>Agaricomycetes</taxon>
        <taxon>Agaricomycetidae</taxon>
        <taxon>Agaricales</taxon>
        <taxon>Pluteineae</taxon>
        <taxon>Amanitaceae</taxon>
        <taxon>Amanita</taxon>
    </lineage>
</organism>
<feature type="compositionally biased region" description="Pro residues" evidence="1">
    <location>
        <begin position="57"/>
        <end position="79"/>
    </location>
</feature>
<protein>
    <submittedName>
        <fullName evidence="2">Uncharacterized protein</fullName>
    </submittedName>
</protein>
<dbReference type="Proteomes" id="UP000054549">
    <property type="component" value="Unassembled WGS sequence"/>
</dbReference>
<name>A0A0C2STN9_AMAMK</name>
<gene>
    <name evidence="2" type="ORF">M378DRAFT_16276</name>
</gene>
<dbReference type="HOGENOM" id="CLU_2333173_0_0_1"/>
<keyword evidence="3" id="KW-1185">Reference proteome</keyword>
<sequence>MSDNQLVDQSKPVHSFLGQKTGLDWTFEHYSSPAIEFKNIVVNEVLSAAYHKLASVLPPPPSMSPSPSSCSPPPPPPVTDPSSLYSLIHLVLPQTFHM</sequence>
<feature type="region of interest" description="Disordered" evidence="1">
    <location>
        <begin position="57"/>
        <end position="80"/>
    </location>
</feature>
<evidence type="ECO:0000256" key="1">
    <source>
        <dbReference type="SAM" id="MobiDB-lite"/>
    </source>
</evidence>
<dbReference type="AlphaFoldDB" id="A0A0C2STN9"/>
<accession>A0A0C2STN9</accession>
<dbReference type="InParanoid" id="A0A0C2STN9"/>
<evidence type="ECO:0000313" key="2">
    <source>
        <dbReference type="EMBL" id="KIL57404.1"/>
    </source>
</evidence>